<dbReference type="Pfam" id="PF00067">
    <property type="entry name" value="p450"/>
    <property type="match status" value="1"/>
</dbReference>
<dbReference type="OrthoDB" id="3945418at2759"/>
<dbReference type="CDD" id="cd11062">
    <property type="entry name" value="CYP58-like"/>
    <property type="match status" value="1"/>
</dbReference>
<dbReference type="RefSeq" id="XP_001258348.1">
    <property type="nucleotide sequence ID" value="XM_001258347.1"/>
</dbReference>
<dbReference type="KEGG" id="nfi:NFIA_058010"/>
<dbReference type="Gene3D" id="1.10.630.10">
    <property type="entry name" value="Cytochrome P450"/>
    <property type="match status" value="1"/>
</dbReference>
<dbReference type="HOGENOM" id="CLU_001570_14_4_1"/>
<evidence type="ECO:0000313" key="3">
    <source>
        <dbReference type="Proteomes" id="UP000006702"/>
    </source>
</evidence>
<dbReference type="Proteomes" id="UP000006702">
    <property type="component" value="Unassembled WGS sequence"/>
</dbReference>
<dbReference type="PANTHER" id="PTHR24305:SF152">
    <property type="entry name" value="P450, PUTATIVE (EUROFUNG)-RELATED"/>
    <property type="match status" value="1"/>
</dbReference>
<dbReference type="SUPFAM" id="SSF48264">
    <property type="entry name" value="Cytochrome P450"/>
    <property type="match status" value="1"/>
</dbReference>
<dbReference type="GO" id="GO:0005506">
    <property type="term" value="F:iron ion binding"/>
    <property type="evidence" value="ECO:0007669"/>
    <property type="project" value="InterPro"/>
</dbReference>
<dbReference type="GO" id="GO:0016705">
    <property type="term" value="F:oxidoreductase activity, acting on paired donors, with incorporation or reduction of molecular oxygen"/>
    <property type="evidence" value="ECO:0007669"/>
    <property type="project" value="InterPro"/>
</dbReference>
<organism evidence="2 3">
    <name type="scientific">Neosartorya fischeri (strain ATCC 1020 / DSM 3700 / CBS 544.65 / FGSC A1164 / JCM 1740 / NRRL 181 / WB 181)</name>
    <name type="common">Aspergillus fischerianus</name>
    <dbReference type="NCBI Taxonomy" id="331117"/>
    <lineage>
        <taxon>Eukaryota</taxon>
        <taxon>Fungi</taxon>
        <taxon>Dikarya</taxon>
        <taxon>Ascomycota</taxon>
        <taxon>Pezizomycotina</taxon>
        <taxon>Eurotiomycetes</taxon>
        <taxon>Eurotiomycetidae</taxon>
        <taxon>Eurotiales</taxon>
        <taxon>Aspergillaceae</taxon>
        <taxon>Aspergillus</taxon>
        <taxon>Aspergillus subgen. Fumigati</taxon>
    </lineage>
</organism>
<dbReference type="GO" id="GO:0020037">
    <property type="term" value="F:heme binding"/>
    <property type="evidence" value="ECO:0007669"/>
    <property type="project" value="InterPro"/>
</dbReference>
<dbReference type="EMBL" id="DS027698">
    <property type="protein sequence ID" value="EAW16451.1"/>
    <property type="molecule type" value="Genomic_DNA"/>
</dbReference>
<evidence type="ECO:0000313" key="2">
    <source>
        <dbReference type="EMBL" id="EAW16451.1"/>
    </source>
</evidence>
<dbReference type="GO" id="GO:0004497">
    <property type="term" value="F:monooxygenase activity"/>
    <property type="evidence" value="ECO:0007669"/>
    <property type="project" value="InterPro"/>
</dbReference>
<dbReference type="PANTHER" id="PTHR24305">
    <property type="entry name" value="CYTOCHROME P450"/>
    <property type="match status" value="1"/>
</dbReference>
<dbReference type="STRING" id="331117.A1DNT0"/>
<dbReference type="eggNOG" id="KOG0159">
    <property type="taxonomic scope" value="Eukaryota"/>
</dbReference>
<comment type="similarity">
    <text evidence="1">Belongs to the cytochrome P450 family.</text>
</comment>
<protein>
    <submittedName>
        <fullName evidence="2">Cytochrome P450 oxidoreductase, putative</fullName>
    </submittedName>
</protein>
<dbReference type="OMA" id="CTFSKGA"/>
<dbReference type="InterPro" id="IPR036396">
    <property type="entry name" value="Cyt_P450_sf"/>
</dbReference>
<dbReference type="InterPro" id="IPR050121">
    <property type="entry name" value="Cytochrome_P450_monoxygenase"/>
</dbReference>
<dbReference type="GeneID" id="4584864"/>
<dbReference type="InterPro" id="IPR001128">
    <property type="entry name" value="Cyt_P450"/>
</dbReference>
<keyword evidence="3" id="KW-1185">Reference proteome</keyword>
<sequence length="328" mass="36877">MLSPLFSRTGVFRLEPIIHSKVKELLHRIDQMTGKKVVNLYDAFRHVTADIIMEFGFGRSPSIPDQKGLGAKSWLIHALEGFGRNIWTMQERPIINRISGMIPLCIMQYFDNGFGPMARLMKYGETCLQEYEKGEYAKSHPIVFDSLPTLSYKLKVMEAVELLIAGSGTTASTLTSAMIHILKNKDIHARLVSALQKVQPNEEGNLALSDLERVDYLVACAKESLRFGLAVPGRLPRVVPDGLEQPFVVDGKVVPPGTIVSISAYTMHYSEELWGADARTFNPDRWLDSRSKNLEQYLCTFSKGARMCLGHKYVYSPSRGIGFLRRSF</sequence>
<proteinExistence type="inferred from homology"/>
<reference evidence="3" key="1">
    <citation type="journal article" date="2008" name="PLoS Genet.">
        <title>Genomic islands in the pathogenic filamentous fungus Aspergillus fumigatus.</title>
        <authorList>
            <person name="Fedorova N.D."/>
            <person name="Khaldi N."/>
            <person name="Joardar V.S."/>
            <person name="Maiti R."/>
            <person name="Amedeo P."/>
            <person name="Anderson M.J."/>
            <person name="Crabtree J."/>
            <person name="Silva J.C."/>
            <person name="Badger J.H."/>
            <person name="Albarraq A."/>
            <person name="Angiuoli S."/>
            <person name="Bussey H."/>
            <person name="Bowyer P."/>
            <person name="Cotty P.J."/>
            <person name="Dyer P.S."/>
            <person name="Egan A."/>
            <person name="Galens K."/>
            <person name="Fraser-Liggett C.M."/>
            <person name="Haas B.J."/>
            <person name="Inman J.M."/>
            <person name="Kent R."/>
            <person name="Lemieux S."/>
            <person name="Malavazi I."/>
            <person name="Orvis J."/>
            <person name="Roemer T."/>
            <person name="Ronning C.M."/>
            <person name="Sundaram J.P."/>
            <person name="Sutton G."/>
            <person name="Turner G."/>
            <person name="Venter J.C."/>
            <person name="White O.R."/>
            <person name="Whitty B.R."/>
            <person name="Youngman P."/>
            <person name="Wolfe K.H."/>
            <person name="Goldman G.H."/>
            <person name="Wortman J.R."/>
            <person name="Jiang B."/>
            <person name="Denning D.W."/>
            <person name="Nierman W.C."/>
        </authorList>
    </citation>
    <scope>NUCLEOTIDE SEQUENCE [LARGE SCALE GENOMIC DNA]</scope>
    <source>
        <strain evidence="3">ATCC 1020 / DSM 3700 / CBS 544.65 / FGSC A1164 / JCM 1740 / NRRL 181 / WB 181</strain>
    </source>
</reference>
<gene>
    <name evidence="2" type="ORF">NFIA_058010</name>
</gene>
<accession>A1DNT0</accession>
<dbReference type="VEuPathDB" id="FungiDB:NFIA_058010"/>
<dbReference type="AlphaFoldDB" id="A1DNT0"/>
<name>A1DNT0_NEOFI</name>
<evidence type="ECO:0000256" key="1">
    <source>
        <dbReference type="ARBA" id="ARBA00010617"/>
    </source>
</evidence>